<dbReference type="GO" id="GO:0015171">
    <property type="term" value="F:amino acid transmembrane transporter activity"/>
    <property type="evidence" value="ECO:0007669"/>
    <property type="project" value="TreeGrafter"/>
</dbReference>
<accession>A0A2N3WM43</accession>
<dbReference type="EMBL" id="PJMY01000003">
    <property type="protein sequence ID" value="PKV94940.1"/>
    <property type="molecule type" value="Genomic_DNA"/>
</dbReference>
<proteinExistence type="predicted"/>
<dbReference type="InterPro" id="IPR001123">
    <property type="entry name" value="LeuE-type"/>
</dbReference>
<comment type="subcellular location">
    <subcellularLocation>
        <location evidence="1">Cell membrane</location>
        <topology evidence="1">Multi-pass membrane protein</topology>
    </subcellularLocation>
</comment>
<dbReference type="AlphaFoldDB" id="A0A2N3WM43"/>
<dbReference type="OrthoDB" id="3175972at2"/>
<evidence type="ECO:0000313" key="7">
    <source>
        <dbReference type="EMBL" id="PKV94940.1"/>
    </source>
</evidence>
<comment type="caution">
    <text evidence="7">The sequence shown here is derived from an EMBL/GenBank/DDBJ whole genome shotgun (WGS) entry which is preliminary data.</text>
</comment>
<dbReference type="PANTHER" id="PTHR30086:SF20">
    <property type="entry name" value="ARGININE EXPORTER PROTEIN ARGO-RELATED"/>
    <property type="match status" value="1"/>
</dbReference>
<name>A0A2N3WM43_9PSEU</name>
<dbReference type="PIRSF" id="PIRSF006324">
    <property type="entry name" value="LeuE"/>
    <property type="match status" value="1"/>
</dbReference>
<evidence type="ECO:0000256" key="3">
    <source>
        <dbReference type="ARBA" id="ARBA00022692"/>
    </source>
</evidence>
<sequence length="211" mass="21554">MSSIAAFAALSLVLVLIPGPAVMLVLKSAVARGRAPALLTALGVLAADLVWAGASVAGLTALLVSSQMAFDVVHYLGAAYLVFLGGKLLLPRSSTVSARPDVAALTTSRPRGGWRAFREGLLSDLSNPKTVIVFTSVIPQFVHHGAGPVDTLVLGVAFAVIGFLSLTGYAVVFSAAAKMLRNARVIRVILRAGGAILAAFGVGLAVERPAG</sequence>
<evidence type="ECO:0000256" key="6">
    <source>
        <dbReference type="SAM" id="Phobius"/>
    </source>
</evidence>
<organism evidence="7 8">
    <name type="scientific">Amycolatopsis echigonensis</name>
    <dbReference type="NCBI Taxonomy" id="2576905"/>
    <lineage>
        <taxon>Bacteria</taxon>
        <taxon>Bacillati</taxon>
        <taxon>Actinomycetota</taxon>
        <taxon>Actinomycetes</taxon>
        <taxon>Pseudonocardiales</taxon>
        <taxon>Pseudonocardiaceae</taxon>
        <taxon>Amycolatopsis</taxon>
    </lineage>
</organism>
<gene>
    <name evidence="7" type="ORF">ATK30_5832</name>
</gene>
<keyword evidence="5 6" id="KW-0472">Membrane</keyword>
<reference evidence="7 8" key="1">
    <citation type="submission" date="2017-12" db="EMBL/GenBank/DDBJ databases">
        <title>Sequencing the genomes of 1000 Actinobacteria strains.</title>
        <authorList>
            <person name="Klenk H.-P."/>
        </authorList>
    </citation>
    <scope>NUCLEOTIDE SEQUENCE [LARGE SCALE GENOMIC DNA]</scope>
    <source>
        <strain evidence="7 8">DSM 45165</strain>
    </source>
</reference>
<keyword evidence="3 6" id="KW-0812">Transmembrane</keyword>
<dbReference type="PANTHER" id="PTHR30086">
    <property type="entry name" value="ARGININE EXPORTER PROTEIN ARGO"/>
    <property type="match status" value="1"/>
</dbReference>
<feature type="transmembrane region" description="Helical" evidence="6">
    <location>
        <begin position="39"/>
        <end position="65"/>
    </location>
</feature>
<evidence type="ECO:0000256" key="2">
    <source>
        <dbReference type="ARBA" id="ARBA00022475"/>
    </source>
</evidence>
<dbReference type="Proteomes" id="UP000233750">
    <property type="component" value="Unassembled WGS sequence"/>
</dbReference>
<keyword evidence="2" id="KW-1003">Cell membrane</keyword>
<evidence type="ECO:0000256" key="1">
    <source>
        <dbReference type="ARBA" id="ARBA00004651"/>
    </source>
</evidence>
<feature type="transmembrane region" description="Helical" evidence="6">
    <location>
        <begin position="188"/>
        <end position="206"/>
    </location>
</feature>
<evidence type="ECO:0000313" key="8">
    <source>
        <dbReference type="Proteomes" id="UP000233750"/>
    </source>
</evidence>
<feature type="transmembrane region" description="Helical" evidence="6">
    <location>
        <begin position="152"/>
        <end position="176"/>
    </location>
</feature>
<dbReference type="GO" id="GO:0005886">
    <property type="term" value="C:plasma membrane"/>
    <property type="evidence" value="ECO:0007669"/>
    <property type="project" value="UniProtKB-SubCell"/>
</dbReference>
<keyword evidence="8" id="KW-1185">Reference proteome</keyword>
<protein>
    <submittedName>
        <fullName evidence="7">Threonine/homoserine/homoserine lactone efflux protein</fullName>
    </submittedName>
</protein>
<dbReference type="Pfam" id="PF01810">
    <property type="entry name" value="LysE"/>
    <property type="match status" value="1"/>
</dbReference>
<evidence type="ECO:0000256" key="5">
    <source>
        <dbReference type="ARBA" id="ARBA00023136"/>
    </source>
</evidence>
<evidence type="ECO:0000256" key="4">
    <source>
        <dbReference type="ARBA" id="ARBA00022989"/>
    </source>
</evidence>
<dbReference type="RefSeq" id="WP_101438152.1">
    <property type="nucleotide sequence ID" value="NZ_PJMY01000003.1"/>
</dbReference>
<keyword evidence="4 6" id="KW-1133">Transmembrane helix</keyword>